<dbReference type="PROSITE" id="PS51007">
    <property type="entry name" value="CYTC"/>
    <property type="match status" value="1"/>
</dbReference>
<dbReference type="GO" id="GO:0020037">
    <property type="term" value="F:heme binding"/>
    <property type="evidence" value="ECO:0007669"/>
    <property type="project" value="InterPro"/>
</dbReference>
<dbReference type="Pfam" id="PF00034">
    <property type="entry name" value="Cytochrom_C"/>
    <property type="match status" value="1"/>
</dbReference>
<dbReference type="GO" id="GO:0009055">
    <property type="term" value="F:electron transfer activity"/>
    <property type="evidence" value="ECO:0007669"/>
    <property type="project" value="InterPro"/>
</dbReference>
<dbReference type="RefSeq" id="WP_120782503.1">
    <property type="nucleotide sequence ID" value="NZ_JBHLUP010000005.1"/>
</dbReference>
<dbReference type="Gene3D" id="1.10.760.10">
    <property type="entry name" value="Cytochrome c-like domain"/>
    <property type="match status" value="1"/>
</dbReference>
<dbReference type="Proteomes" id="UP000279968">
    <property type="component" value="Unassembled WGS sequence"/>
</dbReference>
<evidence type="ECO:0000256" key="2">
    <source>
        <dbReference type="ARBA" id="ARBA00022723"/>
    </source>
</evidence>
<evidence type="ECO:0000256" key="3">
    <source>
        <dbReference type="ARBA" id="ARBA00023004"/>
    </source>
</evidence>
<evidence type="ECO:0000313" key="7">
    <source>
        <dbReference type="EMBL" id="RKN52272.1"/>
    </source>
</evidence>
<evidence type="ECO:0000256" key="5">
    <source>
        <dbReference type="SAM" id="SignalP"/>
    </source>
</evidence>
<comment type="caution">
    <text evidence="7">The sequence shown here is derived from an EMBL/GenBank/DDBJ whole genome shotgun (WGS) entry which is preliminary data.</text>
</comment>
<dbReference type="AlphaFoldDB" id="A0A3A9ZVH2"/>
<dbReference type="SUPFAM" id="SSF46626">
    <property type="entry name" value="Cytochrome c"/>
    <property type="match status" value="1"/>
</dbReference>
<protein>
    <submittedName>
        <fullName evidence="7">Cytochrome C</fullName>
    </submittedName>
</protein>
<evidence type="ECO:0000259" key="6">
    <source>
        <dbReference type="PROSITE" id="PS51007"/>
    </source>
</evidence>
<evidence type="ECO:0000256" key="4">
    <source>
        <dbReference type="PROSITE-ProRule" id="PRU00433"/>
    </source>
</evidence>
<dbReference type="EMBL" id="RBAN01000005">
    <property type="protein sequence ID" value="RKN52272.1"/>
    <property type="molecule type" value="Genomic_DNA"/>
</dbReference>
<evidence type="ECO:0000313" key="8">
    <source>
        <dbReference type="Proteomes" id="UP000279968"/>
    </source>
</evidence>
<feature type="domain" description="Cytochrome c" evidence="6">
    <location>
        <begin position="35"/>
        <end position="126"/>
    </location>
</feature>
<organism evidence="7 8">
    <name type="scientific">Micromonospora costi</name>
    <dbReference type="NCBI Taxonomy" id="1530042"/>
    <lineage>
        <taxon>Bacteria</taxon>
        <taxon>Bacillati</taxon>
        <taxon>Actinomycetota</taxon>
        <taxon>Actinomycetes</taxon>
        <taxon>Micromonosporales</taxon>
        <taxon>Micromonosporaceae</taxon>
        <taxon>Micromonospora</taxon>
    </lineage>
</organism>
<dbReference type="InterPro" id="IPR009056">
    <property type="entry name" value="Cyt_c-like_dom"/>
</dbReference>
<name>A0A3A9ZVH2_9ACTN</name>
<gene>
    <name evidence="7" type="ORF">D7193_26730</name>
</gene>
<evidence type="ECO:0000256" key="1">
    <source>
        <dbReference type="ARBA" id="ARBA00022617"/>
    </source>
</evidence>
<dbReference type="GO" id="GO:0046872">
    <property type="term" value="F:metal ion binding"/>
    <property type="evidence" value="ECO:0007669"/>
    <property type="project" value="UniProtKB-KW"/>
</dbReference>
<reference evidence="7 8" key="1">
    <citation type="journal article" date="2015" name="Int. J. Syst. Evol. Microbiol.">
        <title>Micromonospora costi sp. nov., isolated from a leaf of Costus speciosus.</title>
        <authorList>
            <person name="Thawai C."/>
        </authorList>
    </citation>
    <scope>NUCLEOTIDE SEQUENCE [LARGE SCALE GENOMIC DNA]</scope>
    <source>
        <strain evidence="7 8">CS1-12</strain>
    </source>
</reference>
<keyword evidence="8" id="KW-1185">Reference proteome</keyword>
<dbReference type="PROSITE" id="PS51257">
    <property type="entry name" value="PROKAR_LIPOPROTEIN"/>
    <property type="match status" value="1"/>
</dbReference>
<dbReference type="InterPro" id="IPR036909">
    <property type="entry name" value="Cyt_c-like_dom_sf"/>
</dbReference>
<dbReference type="OrthoDB" id="3540130at2"/>
<proteinExistence type="predicted"/>
<keyword evidence="5" id="KW-0732">Signal</keyword>
<accession>A0A3A9ZVH2</accession>
<keyword evidence="2 4" id="KW-0479">Metal-binding</keyword>
<feature type="chain" id="PRO_5017336836" evidence="5">
    <location>
        <begin position="25"/>
        <end position="126"/>
    </location>
</feature>
<keyword evidence="1 4" id="KW-0349">Heme</keyword>
<feature type="signal peptide" evidence="5">
    <location>
        <begin position="1"/>
        <end position="24"/>
    </location>
</feature>
<sequence length="126" mass="13280">MRKPRWPVLLLPVAVLAVASCDRADPPPPPEVRAGQPARGADLIAQYGCGSCHTIPGIDRADGLVGPPLTRFGARSYIAGELVNNADNLQHWIADPQAVEPGTAMPDLGVSAIDAQDIAAYLYTLD</sequence>
<keyword evidence="3 4" id="KW-0408">Iron</keyword>